<organism evidence="2 3">
    <name type="scientific">Liparis tanakae</name>
    <name type="common">Tanaka's snailfish</name>
    <dbReference type="NCBI Taxonomy" id="230148"/>
    <lineage>
        <taxon>Eukaryota</taxon>
        <taxon>Metazoa</taxon>
        <taxon>Chordata</taxon>
        <taxon>Craniata</taxon>
        <taxon>Vertebrata</taxon>
        <taxon>Euteleostomi</taxon>
        <taxon>Actinopterygii</taxon>
        <taxon>Neopterygii</taxon>
        <taxon>Teleostei</taxon>
        <taxon>Neoteleostei</taxon>
        <taxon>Acanthomorphata</taxon>
        <taxon>Eupercaria</taxon>
        <taxon>Perciformes</taxon>
        <taxon>Cottioidei</taxon>
        <taxon>Cottales</taxon>
        <taxon>Liparidae</taxon>
        <taxon>Liparis</taxon>
    </lineage>
</organism>
<protein>
    <submittedName>
        <fullName evidence="2">Uncharacterized protein</fullName>
    </submittedName>
</protein>
<proteinExistence type="predicted"/>
<accession>A0A4Z2JDJ0</accession>
<evidence type="ECO:0000313" key="3">
    <source>
        <dbReference type="Proteomes" id="UP000314294"/>
    </source>
</evidence>
<keyword evidence="3" id="KW-1185">Reference proteome</keyword>
<reference evidence="2 3" key="1">
    <citation type="submission" date="2019-03" db="EMBL/GenBank/DDBJ databases">
        <title>First draft genome of Liparis tanakae, snailfish: a comprehensive survey of snailfish specific genes.</title>
        <authorList>
            <person name="Kim W."/>
            <person name="Song I."/>
            <person name="Jeong J.-H."/>
            <person name="Kim D."/>
            <person name="Kim S."/>
            <person name="Ryu S."/>
            <person name="Song J.Y."/>
            <person name="Lee S.K."/>
        </authorList>
    </citation>
    <scope>NUCLEOTIDE SEQUENCE [LARGE SCALE GENOMIC DNA]</scope>
    <source>
        <tissue evidence="2">Muscle</tissue>
    </source>
</reference>
<evidence type="ECO:0000256" key="1">
    <source>
        <dbReference type="SAM" id="MobiDB-lite"/>
    </source>
</evidence>
<dbReference type="Proteomes" id="UP000314294">
    <property type="component" value="Unassembled WGS sequence"/>
</dbReference>
<name>A0A4Z2JDJ0_9TELE</name>
<gene>
    <name evidence="2" type="ORF">EYF80_001561</name>
</gene>
<comment type="caution">
    <text evidence="2">The sequence shown here is derived from an EMBL/GenBank/DDBJ whole genome shotgun (WGS) entry which is preliminary data.</text>
</comment>
<dbReference type="AlphaFoldDB" id="A0A4Z2JDJ0"/>
<evidence type="ECO:0000313" key="2">
    <source>
        <dbReference type="EMBL" id="TNN88345.1"/>
    </source>
</evidence>
<sequence length="208" mass="22583">MGSRIWNDVISHKPQLRTFLSTSPYLKVCVFVIEGDVDGEGGGVVMGSQLPQLPYDYLFCSMRSFSVCLLGRWSRSQLTLDEAMVHAGNSTLRDRDQGIAVRAHLFPVELQPMKGGEITVLSPDTGSSWAKELQCSIPVMTSKQQAKNQDDKPTSKSTSGRQLHPQKGPLIFSTGSECSLETMNLGENGCHCCLTNPTVLPGGDCTSS</sequence>
<feature type="region of interest" description="Disordered" evidence="1">
    <location>
        <begin position="141"/>
        <end position="169"/>
    </location>
</feature>
<dbReference type="EMBL" id="SRLO01000006">
    <property type="protein sequence ID" value="TNN88345.1"/>
    <property type="molecule type" value="Genomic_DNA"/>
</dbReference>